<dbReference type="Gene3D" id="2.170.15.10">
    <property type="entry name" value="Proaerolysin, chain A, domain 3"/>
    <property type="match status" value="1"/>
</dbReference>
<reference evidence="2" key="1">
    <citation type="submission" date="2012-12" db="EMBL/GenBank/DDBJ databases">
        <title>Identification and characterization of a phenylalanine ammonia-lyase gene family in Isatis indigotica Fort.</title>
        <authorList>
            <person name="Liu Q."/>
            <person name="Chen J."/>
            <person name="Zhou X."/>
            <person name="Di P."/>
            <person name="Xiao Y."/>
            <person name="Xuan H."/>
            <person name="Zhang L."/>
            <person name="Chen W."/>
        </authorList>
    </citation>
    <scope>NUCLEOTIDE SEQUENCE</scope>
    <source>
        <tissue evidence="2">Salivary gland</tissue>
    </source>
</reference>
<dbReference type="AlphaFoldDB" id="A0A0K8R6Q0"/>
<feature type="signal peptide" evidence="1">
    <location>
        <begin position="1"/>
        <end position="22"/>
    </location>
</feature>
<feature type="chain" id="PRO_5005516485" evidence="1">
    <location>
        <begin position="23"/>
        <end position="284"/>
    </location>
</feature>
<keyword evidence="1" id="KW-0732">Signal</keyword>
<name>A0A0K8R6Q0_IXORI</name>
<dbReference type="InterPro" id="IPR004991">
    <property type="entry name" value="Aerolysin-like"/>
</dbReference>
<evidence type="ECO:0000313" key="2">
    <source>
        <dbReference type="EMBL" id="JAA66840.1"/>
    </source>
</evidence>
<sequence>MAQRLQLHLLFFVLIPIQQCGGNLIDFEDMVYQFLLRKCAYNEMVVIYDITGHNKSEGPRPDDDRYEHPPVTMELGPVTYSDTRVQSLQLSAVYVQTFHNNQTDVEGKAQISEQVEHEDEYTWTVNKGLDFTTKVKFNIKVPLIYELNSEVTTSVKTGSGSTTVETRTTKQWIKQDIKIPPLSTIEAKWYVNEAQVVVPWESVITLQGYVAALFKTPTGSEWKYFNVSDIKHEHLTGKKNSFSFRASGLFTASVAQSYHLSTTEKELTHRTANLVKYIFEQESG</sequence>
<dbReference type="SUPFAM" id="SSF56973">
    <property type="entry name" value="Aerolisin/ETX pore-forming domain"/>
    <property type="match status" value="1"/>
</dbReference>
<dbReference type="Pfam" id="PF03318">
    <property type="entry name" value="ETX_MTX2"/>
    <property type="match status" value="1"/>
</dbReference>
<evidence type="ECO:0000256" key="1">
    <source>
        <dbReference type="SAM" id="SignalP"/>
    </source>
</evidence>
<organism evidence="2">
    <name type="scientific">Ixodes ricinus</name>
    <name type="common">Common tick</name>
    <name type="synonym">Acarus ricinus</name>
    <dbReference type="NCBI Taxonomy" id="34613"/>
    <lineage>
        <taxon>Eukaryota</taxon>
        <taxon>Metazoa</taxon>
        <taxon>Ecdysozoa</taxon>
        <taxon>Arthropoda</taxon>
        <taxon>Chelicerata</taxon>
        <taxon>Arachnida</taxon>
        <taxon>Acari</taxon>
        <taxon>Parasitiformes</taxon>
        <taxon>Ixodida</taxon>
        <taxon>Ixodoidea</taxon>
        <taxon>Ixodidae</taxon>
        <taxon>Ixodinae</taxon>
        <taxon>Ixodes</taxon>
    </lineage>
</organism>
<accession>A0A0K8R6Q0</accession>
<dbReference type="InterPro" id="IPR053280">
    <property type="entry name" value="Aerolysin-like_pore-former"/>
</dbReference>
<dbReference type="PANTHER" id="PTHR34007">
    <property type="entry name" value="AEROLYSIN-LIKE PROTEIN-RELATED"/>
    <property type="match status" value="1"/>
</dbReference>
<protein>
    <submittedName>
        <fullName evidence="2">Putative cytotoxin-like protein</fullName>
    </submittedName>
</protein>
<dbReference type="EMBL" id="GADI01006968">
    <property type="protein sequence ID" value="JAA66840.1"/>
    <property type="molecule type" value="mRNA"/>
</dbReference>
<proteinExistence type="evidence at transcript level"/>
<dbReference type="PANTHER" id="PTHR34007:SF1">
    <property type="entry name" value="AEROLYSIN-LIKE PROTEIN-RELATED"/>
    <property type="match status" value="1"/>
</dbReference>